<dbReference type="GO" id="GO:0031177">
    <property type="term" value="F:phosphopantetheine binding"/>
    <property type="evidence" value="ECO:0007669"/>
    <property type="project" value="InterPro"/>
</dbReference>
<dbReference type="Pfam" id="PF00550">
    <property type="entry name" value="PP-binding"/>
    <property type="match status" value="1"/>
</dbReference>
<evidence type="ECO:0000313" key="11">
    <source>
        <dbReference type="Proteomes" id="UP001265746"/>
    </source>
</evidence>
<name>A0AAD9SG63_PHOAM</name>
<evidence type="ECO:0000259" key="7">
    <source>
        <dbReference type="PROSITE" id="PS50075"/>
    </source>
</evidence>
<evidence type="ECO:0000313" key="10">
    <source>
        <dbReference type="EMBL" id="KAK2606840.1"/>
    </source>
</evidence>
<dbReference type="InterPro" id="IPR016035">
    <property type="entry name" value="Acyl_Trfase/lysoPLipase"/>
</dbReference>
<evidence type="ECO:0000259" key="9">
    <source>
        <dbReference type="PROSITE" id="PS52019"/>
    </source>
</evidence>
<dbReference type="SMART" id="SM00827">
    <property type="entry name" value="PKS_AT"/>
    <property type="match status" value="1"/>
</dbReference>
<dbReference type="InterPro" id="IPR020807">
    <property type="entry name" value="PKS_DH"/>
</dbReference>
<dbReference type="InterPro" id="IPR057326">
    <property type="entry name" value="KR_dom"/>
</dbReference>
<dbReference type="GO" id="GO:0004312">
    <property type="term" value="F:fatty acid synthase activity"/>
    <property type="evidence" value="ECO:0007669"/>
    <property type="project" value="TreeGrafter"/>
</dbReference>
<accession>A0AAD9SG63</accession>
<gene>
    <name evidence="10" type="ORF">N8I77_005565</name>
</gene>
<dbReference type="InterPro" id="IPR016039">
    <property type="entry name" value="Thiolase-like"/>
</dbReference>
<proteinExistence type="predicted"/>
<feature type="region of interest" description="N-terminal hotdog fold" evidence="6">
    <location>
        <begin position="1000"/>
        <end position="1141"/>
    </location>
</feature>
<dbReference type="SUPFAM" id="SSF53901">
    <property type="entry name" value="Thiolase-like"/>
    <property type="match status" value="1"/>
</dbReference>
<keyword evidence="11" id="KW-1185">Reference proteome</keyword>
<dbReference type="PROSITE" id="PS52019">
    <property type="entry name" value="PKS_MFAS_DH"/>
    <property type="match status" value="1"/>
</dbReference>
<dbReference type="PROSITE" id="PS00012">
    <property type="entry name" value="PHOSPHOPANTETHEINE"/>
    <property type="match status" value="1"/>
</dbReference>
<dbReference type="SMART" id="SM00823">
    <property type="entry name" value="PKS_PP"/>
    <property type="match status" value="1"/>
</dbReference>
<feature type="domain" description="Carrier" evidence="7">
    <location>
        <begin position="2427"/>
        <end position="2504"/>
    </location>
</feature>
<reference evidence="10" key="1">
    <citation type="submission" date="2023-06" db="EMBL/GenBank/DDBJ databases">
        <authorList>
            <person name="Noh H."/>
        </authorList>
    </citation>
    <scope>NUCLEOTIDE SEQUENCE</scope>
    <source>
        <strain evidence="10">DUCC20226</strain>
    </source>
</reference>
<dbReference type="Gene3D" id="3.10.129.110">
    <property type="entry name" value="Polyketide synthase dehydratase"/>
    <property type="match status" value="1"/>
</dbReference>
<dbReference type="InterPro" id="IPR036736">
    <property type="entry name" value="ACP-like_sf"/>
</dbReference>
<dbReference type="SUPFAM" id="SSF52151">
    <property type="entry name" value="FabD/lysophospholipase-like"/>
    <property type="match status" value="1"/>
</dbReference>
<dbReference type="SUPFAM" id="SSF47336">
    <property type="entry name" value="ACP-like"/>
    <property type="match status" value="1"/>
</dbReference>
<dbReference type="Gene3D" id="3.40.50.720">
    <property type="entry name" value="NAD(P)-binding Rossmann-like Domain"/>
    <property type="match status" value="1"/>
</dbReference>
<dbReference type="Proteomes" id="UP001265746">
    <property type="component" value="Unassembled WGS sequence"/>
</dbReference>
<dbReference type="Pfam" id="PF08659">
    <property type="entry name" value="KR"/>
    <property type="match status" value="1"/>
</dbReference>
<keyword evidence="3" id="KW-0808">Transferase</keyword>
<dbReference type="PROSITE" id="PS00606">
    <property type="entry name" value="KS3_1"/>
    <property type="match status" value="1"/>
</dbReference>
<evidence type="ECO:0000259" key="8">
    <source>
        <dbReference type="PROSITE" id="PS52004"/>
    </source>
</evidence>
<dbReference type="InterPro" id="IPR049552">
    <property type="entry name" value="PKS_DH_N"/>
</dbReference>
<dbReference type="InterPro" id="IPR014031">
    <property type="entry name" value="Ketoacyl_synth_C"/>
</dbReference>
<dbReference type="CDD" id="cd00833">
    <property type="entry name" value="PKS"/>
    <property type="match status" value="1"/>
</dbReference>
<dbReference type="InterPro" id="IPR020841">
    <property type="entry name" value="PKS_Beta-ketoAc_synthase_dom"/>
</dbReference>
<dbReference type="GO" id="GO:0030639">
    <property type="term" value="P:polyketide biosynthetic process"/>
    <property type="evidence" value="ECO:0007669"/>
    <property type="project" value="UniProtKB-ARBA"/>
</dbReference>
<dbReference type="PANTHER" id="PTHR43775:SF20">
    <property type="entry name" value="HYBRID PKS-NRPS SYNTHETASE APDA"/>
    <property type="match status" value="1"/>
</dbReference>
<evidence type="ECO:0000256" key="6">
    <source>
        <dbReference type="PROSITE-ProRule" id="PRU01363"/>
    </source>
</evidence>
<comment type="caution">
    <text evidence="10">The sequence shown here is derived from an EMBL/GenBank/DDBJ whole genome shotgun (WGS) entry which is preliminary data.</text>
</comment>
<dbReference type="EMBL" id="JAUJFL010000003">
    <property type="protein sequence ID" value="KAK2606840.1"/>
    <property type="molecule type" value="Genomic_DNA"/>
</dbReference>
<dbReference type="Pfam" id="PF02801">
    <property type="entry name" value="Ketoacyl-synt_C"/>
    <property type="match status" value="1"/>
</dbReference>
<organism evidence="10 11">
    <name type="scientific">Phomopsis amygdali</name>
    <name type="common">Fusicoccum amygdali</name>
    <dbReference type="NCBI Taxonomy" id="1214568"/>
    <lineage>
        <taxon>Eukaryota</taxon>
        <taxon>Fungi</taxon>
        <taxon>Dikarya</taxon>
        <taxon>Ascomycota</taxon>
        <taxon>Pezizomycotina</taxon>
        <taxon>Sordariomycetes</taxon>
        <taxon>Sordariomycetidae</taxon>
        <taxon>Diaporthales</taxon>
        <taxon>Diaporthaceae</taxon>
        <taxon>Diaporthe</taxon>
    </lineage>
</organism>
<dbReference type="Gene3D" id="3.40.366.10">
    <property type="entry name" value="Malonyl-Coenzyme A Acyl Carrier Protein, domain 2"/>
    <property type="match status" value="1"/>
</dbReference>
<dbReference type="InterPro" id="IPR050091">
    <property type="entry name" value="PKS_NRPS_Biosynth_Enz"/>
</dbReference>
<dbReference type="InterPro" id="IPR036291">
    <property type="entry name" value="NAD(P)-bd_dom_sf"/>
</dbReference>
<dbReference type="InterPro" id="IPR013968">
    <property type="entry name" value="PKS_KR"/>
</dbReference>
<dbReference type="InterPro" id="IPR049551">
    <property type="entry name" value="PKS_DH_C"/>
</dbReference>
<dbReference type="InterPro" id="IPR056501">
    <property type="entry name" value="NAD-bd_HRPKS_sdrA"/>
</dbReference>
<evidence type="ECO:0000256" key="1">
    <source>
        <dbReference type="ARBA" id="ARBA00022450"/>
    </source>
</evidence>
<dbReference type="Gene3D" id="1.10.1200.10">
    <property type="entry name" value="ACP-like"/>
    <property type="match status" value="1"/>
</dbReference>
<dbReference type="Gene3D" id="3.40.47.10">
    <property type="match status" value="1"/>
</dbReference>
<sequence>MFRLTAARADVVSFRPQPGVVEDIKMPPEPIALVGSSCRFSGNATSPSKLWTLLADPTDLSRPIPNDRFSAMGFFHEDAEHHGTTDSPYGYWLDQKLDKFDAAFFNITRKEAEAMDPQQRLLLEVVYEALESAGYSLKQFAGRNVGVYTGVMTTDYRSLLERDELNSSQYAATGNASSIIANRISYFYDFHGPSMAIDTACSASLVALHQAVLGLRSGETEMACIAGVNLMLTPEQFISESNLHMLSPTGHCRMWDVDADGYARGEGIVAIFIKTLTRALAEGDNIQAIIRHTGANSDGKTQGITMPNPTAQATLIRTTYEKSGLDPREPDHRPQYFEAHGTGTPAGDPREARAIANAFFGDNEGVTAHSNEKSPRKVLVGSIKTIIGHTEGAAGLAGILKVVVAMQNSCIPGNLHHDSLNPSVRPFYENLQIPTQALDWPSPPIGHPMRASVNSFGFGGTNAHAIVERYQPEIHGPGARLSVPLSNIRLSSQVSAKYSTLGPPHQASISLPVVISAASEPSFVAVLKDLLLYIGRNPHITTQELAWHLYSRRTAHSLKAFLVPGPGKASSIMSSLQSLIEQASQTSLTQSGDVVRSKKTSHGPRILGIFTGQGAQYAAMSKGLLRTSTVYCATIKKLDQILQKDCPDPPEWSLEEKIMDEGEDSDVGVAAIAQPLCTALQIALVELLSSLRVSFHCVIGHSSGEIAAAFAAKRLSMRDAILIAYYRGRYAHLAVGTDGCKGSMMACGMTKREAEKFCSRTNYRGRICVAASNSPSLVTLSGDADIIAAASDELKSEGKLSKILKVDTAYHSFHMVQPVTEYSRALASCAIQAQPQVNGGTPIWVSSVHGRQDAARSEELETRYWMDNLLHPVLFYEAVEVAMEEFGPFECAIEVGPHPQLQTPAMETFVRNTGKELLYHGLLQRGREAENAFADFLGFMCVNFGTSTVDIRRFVQDSLQPELILSRLIDAPTYAWDHSQVHWRESRLSAQYHFREHPPHELLGVRTRDDNQFQMRWRNILKVEKIPWVNGHMFQGQALLPASAYCIMALDAAKFAVAGRNASIVELQDLKFLSGIIMEPDSLGVETLFTFQIVHSPQSQSDQTNIIEADFTLTSVSVVSSKPGPMKKNFEGRALIVLGDAAPDALPSRSMASLAETLPVDVATFYQMMDSIGLSYTGPFQALRSIDRRVDYAAATLIKAHPADTTNVDLSPAFLDSCFHATFATFSSPGDKALWTSFLPTKIGRIRFNLALCDKQSTSATMTVQSHLTKFDPLSFGSPAAITADLSISNDIGQTEVQLEDLIVSSFSPARPEDDYELYLHTVMDVDPEHEIVTMAQQPVGVREHIIESCERVAQIYLKWPTDVTPTDTPPNSPLMPEHPVQCSGDATTLEKVPAEVEDFITNSPYSWALNVIRSPEVIQMSHMHSLDFPRMYQSIVDDAHLIQHFRRHLGRIVQQISHRFPRMDVLDLTLAELTFTENILDGLNNEFSSFTLMASNKSKTLLSRCPTLASNKKVSFEDLDLDTTRETTGVPNGGYDLVIVSSAIFSRFASDKDEIIRKIQHLIRKRGFLIIVHVPPMSILENKLSAVDEDISPNNSGAVMPPDLDGPLLKSMFLPSTQNSTQIYASGLSMTIRQVKDELFISKNGKFQESVIVVGKAAARFGLERHSASHGICGNKEFKIFDHIEDVTPEAASAATVVVLLMDLTDPVCSNMTPEMLSTLKAIMQPGKIILWVTSATQRDPETAASLGLTRTLKAENPNLILQVLDFCNASSQSTDLIMDRLMILLLYRDRLQKMDNAREHMLFTFESEIHVSGKRQIVPRVLPYKPAIERLNANRREVSRTYNSLEACLLISSAQGIDGIDRFEVSRIEDCGTPLVSHRTSRFVNVEYSSLHPLSTDMHDLYLCIGLAADNAQPVVGVSSYLASRAPAFQTIDLPKDLADRRAFASWVPPMVSAADLAASARPGDIVLIDPDLTFLHCARAVLPPRVGSSGYAIHVLMTNPDLARGHVDIKYIHPLSSGRDVKRLIPCTNPTVVDFLRDGHDLSKVLQSVAGDFEYIQWSPSPRVRRGKRPLINGSAWIELLTRCIDMACRKPSQNESPTFVAPQLLQGASGLISPFAIVDWKSDRFVPIPVKPLVEPRLLKSNRTYLLVGLTRDLGQSLCRLFIRHGARNIVVASRSPNKAAKWISELNSEGANIRAQQLDVTDLESVKYLSTTLSNVGGIVNGAMVLEDKVFAQMDIGTWTRVMRPKTVGSSNLDKVFNSIKLDFFIMTSSFAAIGGHAGQSNYAAANMFMNGLAANRRQRGLVGSVLNIGVIYGLGLLARERQEIYHNLEMEGYPPISERDIHHMFLEAIVAGRPTARQIMDLTTGLSRYRVNDPNPLHWHRDSRFCHFTVNVDDDIAGPQQEGSEEKNIKELIDAEISAEAISNLLSYHFCRHIETILQLSEHSVTPESHIFELGVDSLVAVEIRNWFYKRVGSDVPVMKILQPLSISELCLDIADKIVGERK</sequence>
<keyword evidence="1" id="KW-0596">Phosphopantetheine</keyword>
<protein>
    <submittedName>
        <fullName evidence="10">Uncharacterized protein</fullName>
    </submittedName>
</protein>
<dbReference type="GO" id="GO:0004315">
    <property type="term" value="F:3-oxoacyl-[acyl-carrier-protein] synthase activity"/>
    <property type="evidence" value="ECO:0007669"/>
    <property type="project" value="InterPro"/>
</dbReference>
<dbReference type="InterPro" id="IPR042104">
    <property type="entry name" value="PKS_dehydratase_sf"/>
</dbReference>
<dbReference type="SMART" id="SM00825">
    <property type="entry name" value="PKS_KS"/>
    <property type="match status" value="1"/>
</dbReference>
<dbReference type="GO" id="GO:0006633">
    <property type="term" value="P:fatty acid biosynthetic process"/>
    <property type="evidence" value="ECO:0007669"/>
    <property type="project" value="InterPro"/>
</dbReference>
<dbReference type="InterPro" id="IPR020806">
    <property type="entry name" value="PKS_PP-bd"/>
</dbReference>
<dbReference type="PROSITE" id="PS52004">
    <property type="entry name" value="KS3_2"/>
    <property type="match status" value="1"/>
</dbReference>
<evidence type="ECO:0000256" key="3">
    <source>
        <dbReference type="ARBA" id="ARBA00022679"/>
    </source>
</evidence>
<evidence type="ECO:0000256" key="5">
    <source>
        <dbReference type="ARBA" id="ARBA00023268"/>
    </source>
</evidence>
<dbReference type="InterPro" id="IPR014043">
    <property type="entry name" value="Acyl_transferase_dom"/>
</dbReference>
<dbReference type="Pfam" id="PF21089">
    <property type="entry name" value="PKS_DH_N"/>
    <property type="match status" value="1"/>
</dbReference>
<dbReference type="Pfam" id="PF00698">
    <property type="entry name" value="Acyl_transf_1"/>
    <property type="match status" value="1"/>
</dbReference>
<dbReference type="InterPro" id="IPR014030">
    <property type="entry name" value="Ketoacyl_synth_N"/>
</dbReference>
<evidence type="ECO:0000256" key="4">
    <source>
        <dbReference type="ARBA" id="ARBA00023002"/>
    </source>
</evidence>
<dbReference type="InterPro" id="IPR006162">
    <property type="entry name" value="Ppantetheine_attach_site"/>
</dbReference>
<dbReference type="Pfam" id="PF23114">
    <property type="entry name" value="NAD-bd_HRPKS_sdrA"/>
    <property type="match status" value="1"/>
</dbReference>
<dbReference type="SMART" id="SM00822">
    <property type="entry name" value="PKS_KR"/>
    <property type="match status" value="1"/>
</dbReference>
<dbReference type="InterPro" id="IPR001227">
    <property type="entry name" value="Ac_transferase_dom_sf"/>
</dbReference>
<dbReference type="InterPro" id="IPR018201">
    <property type="entry name" value="Ketoacyl_synth_AS"/>
</dbReference>
<feature type="region of interest" description="C-terminal hotdog fold" evidence="6">
    <location>
        <begin position="1157"/>
        <end position="1313"/>
    </location>
</feature>
<dbReference type="SUPFAM" id="SSF51735">
    <property type="entry name" value="NAD(P)-binding Rossmann-fold domains"/>
    <property type="match status" value="1"/>
</dbReference>
<dbReference type="SMART" id="SM00826">
    <property type="entry name" value="PKS_DH"/>
    <property type="match status" value="1"/>
</dbReference>
<dbReference type="SUPFAM" id="SSF55048">
    <property type="entry name" value="Probable ACP-binding domain of malonyl-CoA ACP transacylase"/>
    <property type="match status" value="1"/>
</dbReference>
<dbReference type="InterPro" id="IPR049900">
    <property type="entry name" value="PKS_mFAS_DH"/>
</dbReference>
<dbReference type="Pfam" id="PF14765">
    <property type="entry name" value="PS-DH"/>
    <property type="match status" value="1"/>
</dbReference>
<feature type="domain" description="PKS/mFAS DH" evidence="9">
    <location>
        <begin position="1000"/>
        <end position="1313"/>
    </location>
</feature>
<dbReference type="FunFam" id="3.40.47.10:FF:000019">
    <property type="entry name" value="Polyketide synthase type I"/>
    <property type="match status" value="1"/>
</dbReference>
<dbReference type="Pfam" id="PF00109">
    <property type="entry name" value="ketoacyl-synt"/>
    <property type="match status" value="1"/>
</dbReference>
<evidence type="ECO:0000256" key="2">
    <source>
        <dbReference type="ARBA" id="ARBA00022553"/>
    </source>
</evidence>
<feature type="active site" description="Proton donor; for dehydratase activity" evidence="6">
    <location>
        <position position="1216"/>
    </location>
</feature>
<keyword evidence="2" id="KW-0597">Phosphoprotein</keyword>
<feature type="active site" description="Proton acceptor; for dehydratase activity" evidence="6">
    <location>
        <position position="1032"/>
    </location>
</feature>
<dbReference type="InterPro" id="IPR016036">
    <property type="entry name" value="Malonyl_transacylase_ACP-bd"/>
</dbReference>
<dbReference type="PANTHER" id="PTHR43775">
    <property type="entry name" value="FATTY ACID SYNTHASE"/>
    <property type="match status" value="1"/>
</dbReference>
<feature type="domain" description="Ketosynthase family 3 (KS3)" evidence="8">
    <location>
        <begin position="28"/>
        <end position="469"/>
    </location>
</feature>
<keyword evidence="5" id="KW-0511">Multifunctional enzyme</keyword>
<dbReference type="GO" id="GO:0016491">
    <property type="term" value="F:oxidoreductase activity"/>
    <property type="evidence" value="ECO:0007669"/>
    <property type="project" value="UniProtKB-KW"/>
</dbReference>
<dbReference type="InterPro" id="IPR009081">
    <property type="entry name" value="PP-bd_ACP"/>
</dbReference>
<keyword evidence="4" id="KW-0560">Oxidoreductase</keyword>
<dbReference type="PROSITE" id="PS50075">
    <property type="entry name" value="CARRIER"/>
    <property type="match status" value="1"/>
</dbReference>